<feature type="domain" description="Signal transduction histidine kinase subgroup 2 dimerisation and phosphoacceptor" evidence="9">
    <location>
        <begin position="91"/>
        <end position="166"/>
    </location>
</feature>
<keyword evidence="3" id="KW-0597">Phosphoprotein</keyword>
<evidence type="ECO:0000313" key="11">
    <source>
        <dbReference type="Proteomes" id="UP000290958"/>
    </source>
</evidence>
<dbReference type="Gene3D" id="3.30.450.20">
    <property type="entry name" value="PAS domain"/>
    <property type="match status" value="1"/>
</dbReference>
<name>A0A4Q1KJQ0_9SPHN</name>
<keyword evidence="6" id="KW-0418">Kinase</keyword>
<keyword evidence="4" id="KW-0808">Transferase</keyword>
<dbReference type="PANTHER" id="PTHR41523">
    <property type="entry name" value="TWO-COMPONENT SYSTEM SENSOR PROTEIN"/>
    <property type="match status" value="1"/>
</dbReference>
<feature type="coiled-coil region" evidence="8">
    <location>
        <begin position="57"/>
        <end position="91"/>
    </location>
</feature>
<evidence type="ECO:0000256" key="5">
    <source>
        <dbReference type="ARBA" id="ARBA00022741"/>
    </source>
</evidence>
<sequence>MPLFSIAAVALAAIIGWHIARRLLVRPLVALRREVATYRPGKILSPPATTMSAAQEIAELSEAFHALSRDVARHEQEMQRALADQTRLTREVHHRVKNNLQIISSLISLHWRATEDPGTASAYLSIQRRVDALAVVQRNHYAELEEQKGVSARAVINEIVASLRTSAQIQNARALDINVECDDICLHLDVAAPVAFMTAELADLAISQDMAGMLHISLKFMDDQPGKACLILESPLLRASSIASLRSAELCARVLEGLARQLRTSLNHNAETGRYGVVIPVIV</sequence>
<evidence type="ECO:0000256" key="4">
    <source>
        <dbReference type="ARBA" id="ARBA00022679"/>
    </source>
</evidence>
<organism evidence="10 11">
    <name type="scientific">Sphingobium fluviale</name>
    <dbReference type="NCBI Taxonomy" id="2506423"/>
    <lineage>
        <taxon>Bacteria</taxon>
        <taxon>Pseudomonadati</taxon>
        <taxon>Pseudomonadota</taxon>
        <taxon>Alphaproteobacteria</taxon>
        <taxon>Sphingomonadales</taxon>
        <taxon>Sphingomonadaceae</taxon>
        <taxon>Sphingobium</taxon>
    </lineage>
</organism>
<proteinExistence type="predicted"/>
<dbReference type="InterPro" id="IPR011495">
    <property type="entry name" value="Sig_transdc_His_kin_sub2_dim/P"/>
</dbReference>
<reference evidence="11" key="1">
    <citation type="submission" date="2019-01" db="EMBL/GenBank/DDBJ databases">
        <title>Cytophagaceae bacterium strain CAR-16.</title>
        <authorList>
            <person name="Chen W.-M."/>
        </authorList>
    </citation>
    <scope>NUCLEOTIDE SEQUENCE [LARGE SCALE GENOMIC DNA]</scope>
    <source>
        <strain evidence="11">CHR27</strain>
    </source>
</reference>
<evidence type="ECO:0000313" key="10">
    <source>
        <dbReference type="EMBL" id="RXR29852.1"/>
    </source>
</evidence>
<dbReference type="EMBL" id="SBKP01000003">
    <property type="protein sequence ID" value="RXR29852.1"/>
    <property type="molecule type" value="Genomic_DNA"/>
</dbReference>
<evidence type="ECO:0000256" key="8">
    <source>
        <dbReference type="SAM" id="Coils"/>
    </source>
</evidence>
<protein>
    <recommendedName>
        <fullName evidence="2">histidine kinase</fullName>
        <ecNumber evidence="2">2.7.13.3</ecNumber>
    </recommendedName>
</protein>
<dbReference type="PANTHER" id="PTHR41523:SF8">
    <property type="entry name" value="ETHYLENE RESPONSE SENSOR PROTEIN"/>
    <property type="match status" value="1"/>
</dbReference>
<dbReference type="GO" id="GO:0004673">
    <property type="term" value="F:protein histidine kinase activity"/>
    <property type="evidence" value="ECO:0007669"/>
    <property type="project" value="UniProtKB-EC"/>
</dbReference>
<comment type="catalytic activity">
    <reaction evidence="1">
        <text>ATP + protein L-histidine = ADP + protein N-phospho-L-histidine.</text>
        <dbReference type="EC" id="2.7.13.3"/>
    </reaction>
</comment>
<evidence type="ECO:0000256" key="6">
    <source>
        <dbReference type="ARBA" id="ARBA00022777"/>
    </source>
</evidence>
<dbReference type="Proteomes" id="UP000290958">
    <property type="component" value="Unassembled WGS sequence"/>
</dbReference>
<dbReference type="OrthoDB" id="9767435at2"/>
<gene>
    <name evidence="10" type="ORF">EQG66_04725</name>
</gene>
<dbReference type="EC" id="2.7.13.3" evidence="2"/>
<evidence type="ECO:0000256" key="1">
    <source>
        <dbReference type="ARBA" id="ARBA00000085"/>
    </source>
</evidence>
<keyword evidence="5" id="KW-0547">Nucleotide-binding</keyword>
<evidence type="ECO:0000259" key="9">
    <source>
        <dbReference type="Pfam" id="PF07568"/>
    </source>
</evidence>
<dbReference type="Pfam" id="PF07568">
    <property type="entry name" value="HisKA_2"/>
    <property type="match status" value="1"/>
</dbReference>
<evidence type="ECO:0000256" key="7">
    <source>
        <dbReference type="ARBA" id="ARBA00022840"/>
    </source>
</evidence>
<evidence type="ECO:0000256" key="3">
    <source>
        <dbReference type="ARBA" id="ARBA00022553"/>
    </source>
</evidence>
<comment type="caution">
    <text evidence="10">The sequence shown here is derived from an EMBL/GenBank/DDBJ whole genome shotgun (WGS) entry which is preliminary data.</text>
</comment>
<keyword evidence="7" id="KW-0067">ATP-binding</keyword>
<dbReference type="AlphaFoldDB" id="A0A4Q1KJQ0"/>
<keyword evidence="8" id="KW-0175">Coiled coil</keyword>
<dbReference type="GO" id="GO:0005524">
    <property type="term" value="F:ATP binding"/>
    <property type="evidence" value="ECO:0007669"/>
    <property type="project" value="UniProtKB-KW"/>
</dbReference>
<accession>A0A4Q1KJQ0</accession>
<keyword evidence="11" id="KW-1185">Reference proteome</keyword>
<evidence type="ECO:0000256" key="2">
    <source>
        <dbReference type="ARBA" id="ARBA00012438"/>
    </source>
</evidence>